<dbReference type="AlphaFoldDB" id="A0A7Y0QG33"/>
<dbReference type="EMBL" id="JABCJJ010000001">
    <property type="protein sequence ID" value="NMR18825.1"/>
    <property type="molecule type" value="Genomic_DNA"/>
</dbReference>
<accession>A0A7Y0QG33</accession>
<dbReference type="RefSeq" id="WP_169322738.1">
    <property type="nucleotide sequence ID" value="NZ_JABCJJ010000001.1"/>
</dbReference>
<organism evidence="1 2">
    <name type="scientific">Cellulomonas fimi</name>
    <dbReference type="NCBI Taxonomy" id="1708"/>
    <lineage>
        <taxon>Bacteria</taxon>
        <taxon>Bacillati</taxon>
        <taxon>Actinomycetota</taxon>
        <taxon>Actinomycetes</taxon>
        <taxon>Micrococcales</taxon>
        <taxon>Cellulomonadaceae</taxon>
        <taxon>Cellulomonas</taxon>
    </lineage>
</organism>
<sequence>MAFLAALTTAGCSPTGVEIRGQLPPCSPMGTLAVEELSAYTDCSLEGWTLVFPDSETFVVGSANGSASTTEHPGLEWGASNWGGDGTVAWRRTNDGMTFWGPRAAIDREVLLLSRDLD</sequence>
<name>A0A7Y0QG33_CELFI</name>
<reference evidence="1 2" key="1">
    <citation type="submission" date="2020-04" db="EMBL/GenBank/DDBJ databases">
        <title>Sequencing and Assembly of C. fimi.</title>
        <authorList>
            <person name="Ramsey A.R."/>
        </authorList>
    </citation>
    <scope>NUCLEOTIDE SEQUENCE [LARGE SCALE GENOMIC DNA]</scope>
    <source>
        <strain evidence="1 2">SB</strain>
    </source>
</reference>
<proteinExistence type="predicted"/>
<protein>
    <submittedName>
        <fullName evidence="1">Uncharacterized protein</fullName>
    </submittedName>
</protein>
<dbReference type="Proteomes" id="UP000562124">
    <property type="component" value="Unassembled WGS sequence"/>
</dbReference>
<evidence type="ECO:0000313" key="1">
    <source>
        <dbReference type="EMBL" id="NMR18825.1"/>
    </source>
</evidence>
<keyword evidence="2" id="KW-1185">Reference proteome</keyword>
<evidence type="ECO:0000313" key="2">
    <source>
        <dbReference type="Proteomes" id="UP000562124"/>
    </source>
</evidence>
<gene>
    <name evidence="1" type="ORF">HIR71_01050</name>
</gene>
<comment type="caution">
    <text evidence="1">The sequence shown here is derived from an EMBL/GenBank/DDBJ whole genome shotgun (WGS) entry which is preliminary data.</text>
</comment>